<dbReference type="Pfam" id="PF13672">
    <property type="entry name" value="PP2C_2"/>
    <property type="match status" value="1"/>
</dbReference>
<evidence type="ECO:0000313" key="3">
    <source>
        <dbReference type="Proteomes" id="UP000075420"/>
    </source>
</evidence>
<dbReference type="AlphaFoldDB" id="A0A150PC95"/>
<protein>
    <submittedName>
        <fullName evidence="2">Phosphoprotein phosphatase</fullName>
    </submittedName>
</protein>
<comment type="caution">
    <text evidence="2">The sequence shown here is derived from an EMBL/GenBank/DDBJ whole genome shotgun (WGS) entry which is preliminary data.</text>
</comment>
<dbReference type="CDD" id="cd00143">
    <property type="entry name" value="PP2Cc"/>
    <property type="match status" value="1"/>
</dbReference>
<dbReference type="Proteomes" id="UP000075420">
    <property type="component" value="Unassembled WGS sequence"/>
</dbReference>
<name>A0A150PC95_SORCE</name>
<organism evidence="2 3">
    <name type="scientific">Sorangium cellulosum</name>
    <name type="common">Polyangium cellulosum</name>
    <dbReference type="NCBI Taxonomy" id="56"/>
    <lineage>
        <taxon>Bacteria</taxon>
        <taxon>Pseudomonadati</taxon>
        <taxon>Myxococcota</taxon>
        <taxon>Polyangia</taxon>
        <taxon>Polyangiales</taxon>
        <taxon>Polyangiaceae</taxon>
        <taxon>Sorangium</taxon>
    </lineage>
</organism>
<dbReference type="SUPFAM" id="SSF81606">
    <property type="entry name" value="PP2C-like"/>
    <property type="match status" value="1"/>
</dbReference>
<dbReference type="GO" id="GO:0004722">
    <property type="term" value="F:protein serine/threonine phosphatase activity"/>
    <property type="evidence" value="ECO:0007669"/>
    <property type="project" value="InterPro"/>
</dbReference>
<gene>
    <name evidence="2" type="ORF">BE08_18060</name>
</gene>
<accession>A0A150PC95</accession>
<dbReference type="PANTHER" id="PTHR13832:SF860">
    <property type="entry name" value="PROTEIN PHOSPHATASE PHPP"/>
    <property type="match status" value="1"/>
</dbReference>
<dbReference type="PANTHER" id="PTHR13832">
    <property type="entry name" value="PROTEIN PHOSPHATASE 2C"/>
    <property type="match status" value="1"/>
</dbReference>
<dbReference type="SMART" id="SM00332">
    <property type="entry name" value="PP2Cc"/>
    <property type="match status" value="1"/>
</dbReference>
<dbReference type="PROSITE" id="PS51746">
    <property type="entry name" value="PPM_2"/>
    <property type="match status" value="1"/>
</dbReference>
<dbReference type="Gene3D" id="3.60.40.10">
    <property type="entry name" value="PPM-type phosphatase domain"/>
    <property type="match status" value="1"/>
</dbReference>
<feature type="domain" description="PPM-type phosphatase" evidence="1">
    <location>
        <begin position="3"/>
        <end position="253"/>
    </location>
</feature>
<reference evidence="2 3" key="1">
    <citation type="submission" date="2014-02" db="EMBL/GenBank/DDBJ databases">
        <title>The small core and large imbalanced accessory genome model reveals a collaborative survival strategy of Sorangium cellulosum strains in nature.</title>
        <authorList>
            <person name="Han K."/>
            <person name="Peng R."/>
            <person name="Blom J."/>
            <person name="Li Y.-Z."/>
        </authorList>
    </citation>
    <scope>NUCLEOTIDE SEQUENCE [LARGE SCALE GENOMIC DNA]</scope>
    <source>
        <strain evidence="2 3">So0157-25</strain>
    </source>
</reference>
<proteinExistence type="predicted"/>
<evidence type="ECO:0000259" key="1">
    <source>
        <dbReference type="PROSITE" id="PS51746"/>
    </source>
</evidence>
<evidence type="ECO:0000313" key="2">
    <source>
        <dbReference type="EMBL" id="KYF53286.1"/>
    </source>
</evidence>
<dbReference type="SMART" id="SM00331">
    <property type="entry name" value="PP2C_SIG"/>
    <property type="match status" value="1"/>
</dbReference>
<dbReference type="InterPro" id="IPR015655">
    <property type="entry name" value="PP2C"/>
</dbReference>
<dbReference type="InterPro" id="IPR036457">
    <property type="entry name" value="PPM-type-like_dom_sf"/>
</dbReference>
<dbReference type="EMBL" id="JELY01002201">
    <property type="protein sequence ID" value="KYF53286.1"/>
    <property type="molecule type" value="Genomic_DNA"/>
</dbReference>
<sequence length="272" mass="29828">MLRTRFAGMTDTGLLRDHNEDNLLVSEEYRVVAVADGMGGHRSGDVASQLAVSTLSDFLSVTVGRDATWPFPADPNLTEEENYVVTGLRLANRRIFDRSLKTLADFGMGTTIVAAMFSKDAEHVTVGHVGDSRCYRLRDSQITQLTRDHSLVSDAAHMAPWMTEEEVRQLPANVITRALGIREDVLVDLVTDETRHGDVYLLCSDGLSGLVSDDQILELVMSSGSLDAACKALIDRANYFGGTDNITVVLARVEEVPDGKRSLNDEPTQESR</sequence>
<dbReference type="InterPro" id="IPR001932">
    <property type="entry name" value="PPM-type_phosphatase-like_dom"/>
</dbReference>